<organism evidence="3 4">
    <name type="scientific">Oryzias melastigma</name>
    <name type="common">Marine medaka</name>
    <dbReference type="NCBI Taxonomy" id="30732"/>
    <lineage>
        <taxon>Eukaryota</taxon>
        <taxon>Metazoa</taxon>
        <taxon>Chordata</taxon>
        <taxon>Craniata</taxon>
        <taxon>Vertebrata</taxon>
        <taxon>Euteleostomi</taxon>
        <taxon>Actinopterygii</taxon>
        <taxon>Neopterygii</taxon>
        <taxon>Teleostei</taxon>
        <taxon>Neoteleostei</taxon>
        <taxon>Acanthomorphata</taxon>
        <taxon>Ovalentaria</taxon>
        <taxon>Atherinomorphae</taxon>
        <taxon>Beloniformes</taxon>
        <taxon>Adrianichthyidae</taxon>
        <taxon>Oryziinae</taxon>
        <taxon>Oryzias</taxon>
    </lineage>
</organism>
<feature type="region of interest" description="Disordered" evidence="2">
    <location>
        <begin position="590"/>
        <end position="619"/>
    </location>
</feature>
<dbReference type="SUPFAM" id="SSF52047">
    <property type="entry name" value="RNI-like"/>
    <property type="match status" value="1"/>
</dbReference>
<dbReference type="GO" id="GO:0044782">
    <property type="term" value="P:cilium organization"/>
    <property type="evidence" value="ECO:0007669"/>
    <property type="project" value="TreeGrafter"/>
</dbReference>
<feature type="compositionally biased region" description="Polar residues" evidence="2">
    <location>
        <begin position="655"/>
        <end position="666"/>
    </location>
</feature>
<evidence type="ECO:0000256" key="2">
    <source>
        <dbReference type="SAM" id="MobiDB-lite"/>
    </source>
</evidence>
<feature type="region of interest" description="Disordered" evidence="2">
    <location>
        <begin position="356"/>
        <end position="380"/>
    </location>
</feature>
<dbReference type="InterPro" id="IPR032675">
    <property type="entry name" value="LRR_dom_sf"/>
</dbReference>
<dbReference type="InterPro" id="IPR026212">
    <property type="entry name" value="Cep78"/>
</dbReference>
<dbReference type="GO" id="GO:0036064">
    <property type="term" value="C:ciliary basal body"/>
    <property type="evidence" value="ECO:0007669"/>
    <property type="project" value="TreeGrafter"/>
</dbReference>
<feature type="coiled-coil region" evidence="1">
    <location>
        <begin position="453"/>
        <end position="492"/>
    </location>
</feature>
<dbReference type="PANTHER" id="PTHR24110">
    <property type="entry name" value="CENTROSOMAL PROTEIN OF 78 KDA"/>
    <property type="match status" value="1"/>
</dbReference>
<dbReference type="GO" id="GO:0005813">
    <property type="term" value="C:centrosome"/>
    <property type="evidence" value="ECO:0007669"/>
    <property type="project" value="TreeGrafter"/>
</dbReference>
<feature type="compositionally biased region" description="Low complexity" evidence="2">
    <location>
        <begin position="707"/>
        <end position="722"/>
    </location>
</feature>
<gene>
    <name evidence="3" type="ORF">FQA47_011953</name>
</gene>
<reference evidence="3" key="1">
    <citation type="journal article" name="BMC Genomics">
        <title>Long-read sequencing and de novo genome assembly of marine medaka (Oryzias melastigma).</title>
        <authorList>
            <person name="Liang P."/>
            <person name="Saqib H.S.A."/>
            <person name="Ni X."/>
            <person name="Shen Y."/>
        </authorList>
    </citation>
    <scope>NUCLEOTIDE SEQUENCE</scope>
    <source>
        <strain evidence="3">Bigg-433</strain>
    </source>
</reference>
<evidence type="ECO:0000313" key="4">
    <source>
        <dbReference type="Proteomes" id="UP000646548"/>
    </source>
</evidence>
<dbReference type="PRINTS" id="PR02062">
    <property type="entry name" value="CENTROSOME78"/>
</dbReference>
<dbReference type="FunFam" id="3.80.10.10:FF:000070">
    <property type="entry name" value="Centrosomal protein of 78 kDa"/>
    <property type="match status" value="1"/>
</dbReference>
<feature type="region of interest" description="Disordered" evidence="2">
    <location>
        <begin position="641"/>
        <end position="749"/>
    </location>
</feature>
<dbReference type="Proteomes" id="UP000646548">
    <property type="component" value="Unassembled WGS sequence"/>
</dbReference>
<dbReference type="SMART" id="SM00368">
    <property type="entry name" value="LRR_RI"/>
    <property type="match status" value="4"/>
</dbReference>
<sequence length="767" mass="84512">MVQDNAQIRQQGAQDFMLYYDFVCAKQETFPVPAVKGSLDKGMLNFNGDRLKPTDWPPILQAISINNHLDHIAISSTYQANHTSGDTVLKRRQHKSTFKRKIPAIRSKDMTFKLCKALRDCLTVSSNLKTLHLNGLPLRERDLITLTKGLAKSTSLKNLSLANCPISDEGVEVICQSVKYSTTIVTVDFTGCSLTWRGAEHIANIIKYQGMQRHSTAWAESLRYRHPQLEGMSGLRRITLNSNTLIGDRGAAALARELAEDLWIKALDLQRCGLSNEGGRHLLEALKTNSFLCVLDIRNNPLVDKPLVKTIIEKVLMNADGQPLEYHWIKPPATESQRVFSQTQPRSVREKTLFKKVTSKAASPGGRGTGESRAGIRNSRSCSVPWRAAARAGRQRGLPPGVTVTDHSFQAAATVKITVESDSEEEDKQEEVVADADQRTSFYFHDRVTERQFKSLQMELKEYRLRLAEERRARLKAESRLLEIELESARLRDANRSLTEALTATHSASGPSALSALEDEAVLQSIENSFTKFHAFLDLLKDAGLGQIASMAGIDGSDFQPFERPQLSSTVGPHLEDAAFLSRDVQTNSDAAPLGCNGTSGDAIPSRSPSPVRPSGSTGALLVPFSQAVALTAVGAAEEPHQYLNPDFEPDSVSERSYGSQKSFDSNYFGKTFQTQPNPHERTLKSDKSSSSHGYSPNSSFVHRQASRQSSVSRVGSSESVSDIMSDKSESVRSVGRRNGSKGSVVTGGLSQEIRDYTFPWERKTGV</sequence>
<feature type="compositionally biased region" description="Low complexity" evidence="2">
    <location>
        <begin position="691"/>
        <end position="700"/>
    </location>
</feature>
<accession>A0A834CDU6</accession>
<evidence type="ECO:0000256" key="1">
    <source>
        <dbReference type="SAM" id="Coils"/>
    </source>
</evidence>
<keyword evidence="1" id="KW-0175">Coiled coil</keyword>
<feature type="compositionally biased region" description="Basic and acidic residues" evidence="2">
    <location>
        <begin position="679"/>
        <end position="690"/>
    </location>
</feature>
<dbReference type="Pfam" id="PF13516">
    <property type="entry name" value="LRR_6"/>
    <property type="match status" value="1"/>
</dbReference>
<evidence type="ECO:0000313" key="3">
    <source>
        <dbReference type="EMBL" id="KAF6730048.1"/>
    </source>
</evidence>
<proteinExistence type="predicted"/>
<dbReference type="Gene3D" id="3.80.10.10">
    <property type="entry name" value="Ribonuclease Inhibitor"/>
    <property type="match status" value="2"/>
</dbReference>
<feature type="compositionally biased region" description="Low complexity" evidence="2">
    <location>
        <begin position="605"/>
        <end position="615"/>
    </location>
</feature>
<protein>
    <submittedName>
        <fullName evidence="3">Centrosomal protein of 78 kDa</fullName>
    </submittedName>
</protein>
<dbReference type="AlphaFoldDB" id="A0A834CDU6"/>
<dbReference type="EMBL" id="WKFB01000245">
    <property type="protein sequence ID" value="KAF6730048.1"/>
    <property type="molecule type" value="Genomic_DNA"/>
</dbReference>
<dbReference type="PANTHER" id="PTHR24110:SF3">
    <property type="entry name" value="CENTROSOMAL PROTEIN OF 78 KDA"/>
    <property type="match status" value="1"/>
</dbReference>
<dbReference type="InterPro" id="IPR001611">
    <property type="entry name" value="Leu-rich_rpt"/>
</dbReference>
<comment type="caution">
    <text evidence="3">The sequence shown here is derived from an EMBL/GenBank/DDBJ whole genome shotgun (WGS) entry which is preliminary data.</text>
</comment>
<name>A0A834CDU6_ORYME</name>